<gene>
    <name evidence="3" type="ORF">BDZ31_000774</name>
</gene>
<reference evidence="3 4" key="1">
    <citation type="submission" date="2020-08" db="EMBL/GenBank/DDBJ databases">
        <title>Genomic Encyclopedia of Archaeal and Bacterial Type Strains, Phase II (KMG-II): from individual species to whole genera.</title>
        <authorList>
            <person name="Goeker M."/>
        </authorList>
    </citation>
    <scope>NUCLEOTIDE SEQUENCE [LARGE SCALE GENOMIC DNA]</scope>
    <source>
        <strain evidence="3 4">DSM 23288</strain>
    </source>
</reference>
<evidence type="ECO:0000256" key="1">
    <source>
        <dbReference type="ARBA" id="ARBA00022801"/>
    </source>
</evidence>
<protein>
    <submittedName>
        <fullName evidence="3">3'-5' exoribonuclease</fullName>
        <ecNumber evidence="3">3.1.-.-</ecNumber>
    </submittedName>
</protein>
<dbReference type="AlphaFoldDB" id="A0A840IAC0"/>
<organism evidence="3 4">
    <name type="scientific">Conexibacter arvalis</name>
    <dbReference type="NCBI Taxonomy" id="912552"/>
    <lineage>
        <taxon>Bacteria</taxon>
        <taxon>Bacillati</taxon>
        <taxon>Actinomycetota</taxon>
        <taxon>Thermoleophilia</taxon>
        <taxon>Solirubrobacterales</taxon>
        <taxon>Conexibacteraceae</taxon>
        <taxon>Conexibacter</taxon>
    </lineage>
</organism>
<dbReference type="InterPro" id="IPR006674">
    <property type="entry name" value="HD_domain"/>
</dbReference>
<evidence type="ECO:0000313" key="3">
    <source>
        <dbReference type="EMBL" id="MBB4661201.1"/>
    </source>
</evidence>
<name>A0A840IAC0_9ACTN</name>
<keyword evidence="1 3" id="KW-0378">Hydrolase</keyword>
<keyword evidence="4" id="KW-1185">Reference proteome</keyword>
<dbReference type="PANTHER" id="PTHR37294:SF1">
    <property type="entry name" value="3'-5' EXORIBONUCLEASE YHAM"/>
    <property type="match status" value="1"/>
</dbReference>
<dbReference type="InterPro" id="IPR050798">
    <property type="entry name" value="YhaM_exoribonuc/phosphodiest"/>
</dbReference>
<dbReference type="Pfam" id="PF01966">
    <property type="entry name" value="HD"/>
    <property type="match status" value="1"/>
</dbReference>
<dbReference type="InterPro" id="IPR006675">
    <property type="entry name" value="HDIG_dom"/>
</dbReference>
<dbReference type="Gene3D" id="1.10.3210.10">
    <property type="entry name" value="Hypothetical protein af1432"/>
    <property type="match status" value="1"/>
</dbReference>
<dbReference type="SUPFAM" id="SSF109604">
    <property type="entry name" value="HD-domain/PDEase-like"/>
    <property type="match status" value="1"/>
</dbReference>
<dbReference type="RefSeq" id="WP_183339175.1">
    <property type="nucleotide sequence ID" value="NZ_JACHNU010000001.1"/>
</dbReference>
<comment type="caution">
    <text evidence="3">The sequence shown here is derived from an EMBL/GenBank/DDBJ whole genome shotgun (WGS) entry which is preliminary data.</text>
</comment>
<dbReference type="Proteomes" id="UP000585272">
    <property type="component" value="Unassembled WGS sequence"/>
</dbReference>
<dbReference type="GO" id="GO:0031125">
    <property type="term" value="P:rRNA 3'-end processing"/>
    <property type="evidence" value="ECO:0007669"/>
    <property type="project" value="TreeGrafter"/>
</dbReference>
<evidence type="ECO:0000313" key="4">
    <source>
        <dbReference type="Proteomes" id="UP000585272"/>
    </source>
</evidence>
<evidence type="ECO:0000259" key="2">
    <source>
        <dbReference type="SMART" id="SM00471"/>
    </source>
</evidence>
<dbReference type="GO" id="GO:0016787">
    <property type="term" value="F:hydrolase activity"/>
    <property type="evidence" value="ECO:0007669"/>
    <property type="project" value="UniProtKB-KW"/>
</dbReference>
<sequence>MLLRELTDGEEWEGTLLVRAAEPRTARDGRPLLRLRLADRSGTVAAVVREPSEQDEALFAPGAAVRVAGSGALHPRYGAQLELTGWRAPREEEIDPAQLEPGPERPVAELEADLRALVATVREHHLRALLDALLGPASATWPAFRDAPAAKHYHEAYRHGLLEHTLAVARGVSALAETFPGIDRDLAVTGALVHDIGKLDAYAADGAAIELTDDGRLQGEIALGYFRVRRLIEEIGGFPPLLARALLHVVLSHHGSLAHGSPVVPATREATLVHMVDNLGGRLGSFDRLERALAPGAAWSPYDKAIGGGAWFPARGEAGASDGPAAPA</sequence>
<dbReference type="InterPro" id="IPR003607">
    <property type="entry name" value="HD/PDEase_dom"/>
</dbReference>
<accession>A0A840IAC0</accession>
<dbReference type="NCBIfam" id="TIGR00277">
    <property type="entry name" value="HDIG"/>
    <property type="match status" value="1"/>
</dbReference>
<feature type="domain" description="HD/PDEase" evidence="2">
    <location>
        <begin position="157"/>
        <end position="291"/>
    </location>
</feature>
<dbReference type="PANTHER" id="PTHR37294">
    <property type="entry name" value="3'-5' EXORIBONUCLEASE YHAM"/>
    <property type="match status" value="1"/>
</dbReference>
<dbReference type="EMBL" id="JACHNU010000001">
    <property type="protein sequence ID" value="MBB4661201.1"/>
    <property type="molecule type" value="Genomic_DNA"/>
</dbReference>
<dbReference type="EC" id="3.1.-.-" evidence="3"/>
<dbReference type="SMART" id="SM00471">
    <property type="entry name" value="HDc"/>
    <property type="match status" value="1"/>
</dbReference>
<proteinExistence type="predicted"/>